<sequence length="266" mass="29304">MYKLIAVDMDGTILNEKKEISKRCRENISKLKEMGKKIVLATGRPLRGIIPYIEMLDLLDDDNYVVTYNGALVQNTKGDKILYDKPLSLDSYKELYEVSKQLGVNIHALTESSVLTPKNNPYTGIESSINKIPVVEGPVEDVDTSTKIVKVMLIDDPKKLDSIIPLIPQWVKDKYSILRSAPIFLEFLDKSVNKGAGVSIIAKELGIKAEEVISVGDAGNDIAMIQYAGLGVAMANATEDVKAVADYITLSNEEDGVAHVIEKFML</sequence>
<protein>
    <submittedName>
        <fullName evidence="1">Sugar phosphatase YidA</fullName>
        <ecNumber evidence="1">3.1.3.23</ecNumber>
    </submittedName>
</protein>
<dbReference type="InterPro" id="IPR036412">
    <property type="entry name" value="HAD-like_sf"/>
</dbReference>
<dbReference type="KEGG" id="hsd:SD1D_1893"/>
<dbReference type="OrthoDB" id="9781413at2"/>
<dbReference type="EC" id="3.1.3.23" evidence="1"/>
<reference evidence="2" key="1">
    <citation type="submission" date="2015-09" db="EMBL/GenBank/DDBJ databases">
        <authorList>
            <person name="Wibberg D."/>
        </authorList>
    </citation>
    <scope>NUCLEOTIDE SEQUENCE [LARGE SCALE GENOMIC DNA]</scope>
    <source>
        <strain evidence="2">SD1D</strain>
    </source>
</reference>
<dbReference type="SFLD" id="SFLDS00003">
    <property type="entry name" value="Haloacid_Dehalogenase"/>
    <property type="match status" value="1"/>
</dbReference>
<dbReference type="Proteomes" id="UP000196053">
    <property type="component" value="Chromosome I"/>
</dbReference>
<dbReference type="InterPro" id="IPR006379">
    <property type="entry name" value="HAD-SF_hydro_IIB"/>
</dbReference>
<evidence type="ECO:0000313" key="2">
    <source>
        <dbReference type="Proteomes" id="UP000196053"/>
    </source>
</evidence>
<dbReference type="PANTHER" id="PTHR10000">
    <property type="entry name" value="PHOSPHOSERINE PHOSPHATASE"/>
    <property type="match status" value="1"/>
</dbReference>
<dbReference type="PANTHER" id="PTHR10000:SF8">
    <property type="entry name" value="HAD SUPERFAMILY HYDROLASE-LIKE, TYPE 3"/>
    <property type="match status" value="1"/>
</dbReference>
<dbReference type="SFLD" id="SFLDG01144">
    <property type="entry name" value="C2.B.4:_PGP_Like"/>
    <property type="match status" value="1"/>
</dbReference>
<dbReference type="NCBIfam" id="NF007806">
    <property type="entry name" value="PRK10513.1"/>
    <property type="match status" value="1"/>
</dbReference>
<dbReference type="SUPFAM" id="SSF56784">
    <property type="entry name" value="HAD-like"/>
    <property type="match status" value="1"/>
</dbReference>
<name>A0A0K8J7Y0_9FIRM</name>
<dbReference type="GO" id="GO:0000287">
    <property type="term" value="F:magnesium ion binding"/>
    <property type="evidence" value="ECO:0007669"/>
    <property type="project" value="TreeGrafter"/>
</dbReference>
<dbReference type="GO" id="GO:0005829">
    <property type="term" value="C:cytosol"/>
    <property type="evidence" value="ECO:0007669"/>
    <property type="project" value="TreeGrafter"/>
</dbReference>
<accession>A0A0K8J7Y0</accession>
<dbReference type="Gene3D" id="3.30.1240.10">
    <property type="match status" value="1"/>
</dbReference>
<dbReference type="InterPro" id="IPR023214">
    <property type="entry name" value="HAD_sf"/>
</dbReference>
<dbReference type="Pfam" id="PF08282">
    <property type="entry name" value="Hydrolase_3"/>
    <property type="match status" value="1"/>
</dbReference>
<keyword evidence="2" id="KW-1185">Reference proteome</keyword>
<keyword evidence="1" id="KW-0378">Hydrolase</keyword>
<dbReference type="NCBIfam" id="TIGR00099">
    <property type="entry name" value="Cof-subfamily"/>
    <property type="match status" value="1"/>
</dbReference>
<dbReference type="AlphaFoldDB" id="A0A0K8J7Y0"/>
<dbReference type="GO" id="GO:0050308">
    <property type="term" value="F:sugar-phosphatase activity"/>
    <property type="evidence" value="ECO:0007669"/>
    <property type="project" value="UniProtKB-EC"/>
</dbReference>
<dbReference type="NCBIfam" id="TIGR01484">
    <property type="entry name" value="HAD-SF-IIB"/>
    <property type="match status" value="1"/>
</dbReference>
<proteinExistence type="predicted"/>
<dbReference type="PROSITE" id="PS01228">
    <property type="entry name" value="COF_1"/>
    <property type="match status" value="1"/>
</dbReference>
<dbReference type="InterPro" id="IPR000150">
    <property type="entry name" value="Cof"/>
</dbReference>
<organism evidence="1 2">
    <name type="scientific">Herbinix luporum</name>
    <dbReference type="NCBI Taxonomy" id="1679721"/>
    <lineage>
        <taxon>Bacteria</taxon>
        <taxon>Bacillati</taxon>
        <taxon>Bacillota</taxon>
        <taxon>Clostridia</taxon>
        <taxon>Lachnospirales</taxon>
        <taxon>Lachnospiraceae</taxon>
        <taxon>Herbinix</taxon>
    </lineage>
</organism>
<dbReference type="EMBL" id="LN879430">
    <property type="protein sequence ID" value="CUH93433.1"/>
    <property type="molecule type" value="Genomic_DNA"/>
</dbReference>
<gene>
    <name evidence="1" type="primary">yidA</name>
    <name evidence="1" type="ORF">SD1D_1893</name>
</gene>
<dbReference type="PROSITE" id="PS01229">
    <property type="entry name" value="COF_2"/>
    <property type="match status" value="1"/>
</dbReference>
<dbReference type="SFLD" id="SFLDG01140">
    <property type="entry name" value="C2.B:_Phosphomannomutase_and_P"/>
    <property type="match status" value="1"/>
</dbReference>
<dbReference type="Gene3D" id="3.40.50.1000">
    <property type="entry name" value="HAD superfamily/HAD-like"/>
    <property type="match status" value="1"/>
</dbReference>
<dbReference type="CDD" id="cd07516">
    <property type="entry name" value="HAD_Pase"/>
    <property type="match status" value="1"/>
</dbReference>
<dbReference type="RefSeq" id="WP_058258678.1">
    <property type="nucleotide sequence ID" value="NZ_DUPS01000009.1"/>
</dbReference>
<evidence type="ECO:0000313" key="1">
    <source>
        <dbReference type="EMBL" id="CUH93433.1"/>
    </source>
</evidence>